<gene>
    <name evidence="8" type="primary">leuE</name>
    <name evidence="8" type="ORF">JQU52_06305</name>
</gene>
<evidence type="ECO:0000256" key="5">
    <source>
        <dbReference type="ARBA" id="ARBA00022989"/>
    </source>
</evidence>
<dbReference type="RefSeq" id="WP_230340278.1">
    <property type="nucleotide sequence ID" value="NZ_CP069798.1"/>
</dbReference>
<dbReference type="InterPro" id="IPR001123">
    <property type="entry name" value="LeuE-type"/>
</dbReference>
<dbReference type="Proteomes" id="UP000653156">
    <property type="component" value="Chromosome"/>
</dbReference>
<evidence type="ECO:0000256" key="6">
    <source>
        <dbReference type="ARBA" id="ARBA00023136"/>
    </source>
</evidence>
<feature type="transmembrane region" description="Helical" evidence="7">
    <location>
        <begin position="192"/>
        <end position="213"/>
    </location>
</feature>
<dbReference type="PANTHER" id="PTHR30086:SF15">
    <property type="entry name" value="LEUCINE EFFLUX PROTEIN"/>
    <property type="match status" value="1"/>
</dbReference>
<keyword evidence="4 7" id="KW-0812">Transmembrane</keyword>
<evidence type="ECO:0000256" key="3">
    <source>
        <dbReference type="ARBA" id="ARBA00022475"/>
    </source>
</evidence>
<comment type="subcellular location">
    <subcellularLocation>
        <location evidence="1">Cell membrane</location>
        <topology evidence="1">Multi-pass membrane protein</topology>
    </subcellularLocation>
</comment>
<dbReference type="NCBIfam" id="NF008201">
    <property type="entry name" value="PRK10958.1"/>
    <property type="match status" value="1"/>
</dbReference>
<evidence type="ECO:0000256" key="7">
    <source>
        <dbReference type="SAM" id="Phobius"/>
    </source>
</evidence>
<protein>
    <submittedName>
        <fullName evidence="8">Leucine efflux protein LeuE</fullName>
    </submittedName>
</protein>
<dbReference type="KEGG" id="ptes:JQU52_06305"/>
<dbReference type="PIRSF" id="PIRSF006324">
    <property type="entry name" value="LeuE"/>
    <property type="match status" value="1"/>
</dbReference>
<evidence type="ECO:0000313" key="9">
    <source>
        <dbReference type="Proteomes" id="UP000653156"/>
    </source>
</evidence>
<feature type="transmembrane region" description="Helical" evidence="7">
    <location>
        <begin position="44"/>
        <end position="66"/>
    </location>
</feature>
<keyword evidence="9" id="KW-1185">Reference proteome</keyword>
<dbReference type="GO" id="GO:0015190">
    <property type="term" value="F:L-leucine transmembrane transporter activity"/>
    <property type="evidence" value="ECO:0007669"/>
    <property type="project" value="TreeGrafter"/>
</dbReference>
<feature type="transmembrane region" description="Helical" evidence="7">
    <location>
        <begin position="124"/>
        <end position="145"/>
    </location>
</feature>
<feature type="transmembrane region" description="Helical" evidence="7">
    <location>
        <begin position="157"/>
        <end position="180"/>
    </location>
</feature>
<keyword evidence="6 7" id="KW-0472">Membrane</keyword>
<feature type="transmembrane region" description="Helical" evidence="7">
    <location>
        <begin position="12"/>
        <end position="32"/>
    </location>
</feature>
<dbReference type="PANTHER" id="PTHR30086">
    <property type="entry name" value="ARGININE EXPORTER PROTEIN ARGO"/>
    <property type="match status" value="1"/>
</dbReference>
<evidence type="ECO:0000313" key="8">
    <source>
        <dbReference type="EMBL" id="QRQ82981.1"/>
    </source>
</evidence>
<evidence type="ECO:0000256" key="1">
    <source>
        <dbReference type="ARBA" id="ARBA00004651"/>
    </source>
</evidence>
<organism evidence="8 9">
    <name type="scientific">Paralysiella testudinis</name>
    <dbReference type="NCBI Taxonomy" id="2809020"/>
    <lineage>
        <taxon>Bacteria</taxon>
        <taxon>Pseudomonadati</taxon>
        <taxon>Pseudomonadota</taxon>
        <taxon>Betaproteobacteria</taxon>
        <taxon>Neisseriales</taxon>
        <taxon>Neisseriaceae</taxon>
        <taxon>Paralysiella</taxon>
    </lineage>
</organism>
<sequence>MFGITDLSTYIIGTIAIILLPGPNSMYCLAMAGQHGIKTGYRVVAGILLGDGVLMLATALGAGAVLKAVPELFHTVKLVGGLYLAYIGWGLLRGAVQKWLARQPQAVAATAQAASAPKHVFKRALLLSLTNPKAILFLLSFFVQFVNPAYAHPLLSFLVLALILQITSFAYLSMLVFSGSRLAAAFRRQRRVSAAGMGTVGLLFIGFAVKLWLAEL</sequence>
<name>A0A892ZIF1_9NEIS</name>
<evidence type="ECO:0000256" key="2">
    <source>
        <dbReference type="ARBA" id="ARBA00007928"/>
    </source>
</evidence>
<dbReference type="EMBL" id="CP069798">
    <property type="protein sequence ID" value="QRQ82981.1"/>
    <property type="molecule type" value="Genomic_DNA"/>
</dbReference>
<feature type="transmembrane region" description="Helical" evidence="7">
    <location>
        <begin position="72"/>
        <end position="92"/>
    </location>
</feature>
<reference evidence="8" key="1">
    <citation type="submission" date="2021-02" db="EMBL/GenBank/DDBJ databases">
        <title>Neisseriaceae sp. 26B isolated from the cloaca of a Common Toad-headed Turtle (Mesoclemmys nasuta).</title>
        <authorList>
            <person name="Spergser J."/>
            <person name="Busse H.-J."/>
        </authorList>
    </citation>
    <scope>NUCLEOTIDE SEQUENCE</scope>
    <source>
        <strain evidence="8">26B</strain>
    </source>
</reference>
<dbReference type="AlphaFoldDB" id="A0A892ZIF1"/>
<evidence type="ECO:0000256" key="4">
    <source>
        <dbReference type="ARBA" id="ARBA00022692"/>
    </source>
</evidence>
<comment type="similarity">
    <text evidence="2">Belongs to the Rht family.</text>
</comment>
<dbReference type="Pfam" id="PF01810">
    <property type="entry name" value="LysE"/>
    <property type="match status" value="1"/>
</dbReference>
<dbReference type="GO" id="GO:0015820">
    <property type="term" value="P:L-leucine transport"/>
    <property type="evidence" value="ECO:0007669"/>
    <property type="project" value="TreeGrafter"/>
</dbReference>
<accession>A0A892ZIF1</accession>
<proteinExistence type="inferred from homology"/>
<keyword evidence="3" id="KW-1003">Cell membrane</keyword>
<keyword evidence="5 7" id="KW-1133">Transmembrane helix</keyword>
<dbReference type="GO" id="GO:0005886">
    <property type="term" value="C:plasma membrane"/>
    <property type="evidence" value="ECO:0007669"/>
    <property type="project" value="UniProtKB-SubCell"/>
</dbReference>